<reference evidence="4 5" key="1">
    <citation type="submission" date="2017-02" db="EMBL/GenBank/DDBJ databases">
        <title>Genomes of Trichoderma spp. with biocontrol activity.</title>
        <authorList>
            <person name="Gardiner D."/>
            <person name="Kazan K."/>
            <person name="Vos C."/>
            <person name="Harvey P."/>
        </authorList>
    </citation>
    <scope>NUCLEOTIDE SEQUENCE [LARGE SCALE GENOMIC DNA]</scope>
    <source>
        <strain evidence="4 5">A5MH</strain>
    </source>
</reference>
<protein>
    <recommendedName>
        <fullName evidence="3">NmrA-like domain-containing protein</fullName>
    </recommendedName>
</protein>
<organism evidence="4 5">
    <name type="scientific">Trichoderma gamsii</name>
    <dbReference type="NCBI Taxonomy" id="398673"/>
    <lineage>
        <taxon>Eukaryota</taxon>
        <taxon>Fungi</taxon>
        <taxon>Dikarya</taxon>
        <taxon>Ascomycota</taxon>
        <taxon>Pezizomycotina</taxon>
        <taxon>Sordariomycetes</taxon>
        <taxon>Hypocreomycetidae</taxon>
        <taxon>Hypocreales</taxon>
        <taxon>Hypocreaceae</taxon>
        <taxon>Trichoderma</taxon>
    </lineage>
</organism>
<feature type="domain" description="NmrA-like" evidence="3">
    <location>
        <begin position="5"/>
        <end position="237"/>
    </location>
</feature>
<proteinExistence type="predicted"/>
<dbReference type="Pfam" id="PF05368">
    <property type="entry name" value="NmrA"/>
    <property type="match status" value="1"/>
</dbReference>
<dbReference type="InterPro" id="IPR045312">
    <property type="entry name" value="PCBER-like"/>
</dbReference>
<name>A0A2K0T9Y3_9HYPO</name>
<dbReference type="InterPro" id="IPR008030">
    <property type="entry name" value="NmrA-like"/>
</dbReference>
<dbReference type="InterPro" id="IPR036291">
    <property type="entry name" value="NAD(P)-bd_dom_sf"/>
</dbReference>
<keyword evidence="1" id="KW-0521">NADP</keyword>
<dbReference type="EMBL" id="MTYH01000051">
    <property type="protein sequence ID" value="PNP42337.1"/>
    <property type="molecule type" value="Genomic_DNA"/>
</dbReference>
<dbReference type="CDD" id="cd05259">
    <property type="entry name" value="PCBER_SDR_a"/>
    <property type="match status" value="1"/>
</dbReference>
<dbReference type="Gene3D" id="3.90.25.10">
    <property type="entry name" value="UDP-galactose 4-epimerase, domain 1"/>
    <property type="match status" value="1"/>
</dbReference>
<dbReference type="PANTHER" id="PTHR47706:SF9">
    <property type="entry name" value="NMRA-LIKE DOMAIN-CONTAINING PROTEIN-RELATED"/>
    <property type="match status" value="1"/>
</dbReference>
<dbReference type="Proteomes" id="UP000236546">
    <property type="component" value="Unassembled WGS sequence"/>
</dbReference>
<dbReference type="OrthoDB" id="9974981at2759"/>
<evidence type="ECO:0000313" key="5">
    <source>
        <dbReference type="Proteomes" id="UP000236546"/>
    </source>
</evidence>
<comment type="caution">
    <text evidence="4">The sequence shown here is derived from an EMBL/GenBank/DDBJ whole genome shotgun (WGS) entry which is preliminary data.</text>
</comment>
<accession>A0A2K0T9Y3</accession>
<dbReference type="SUPFAM" id="SSF51735">
    <property type="entry name" value="NAD(P)-binding Rossmann-fold domains"/>
    <property type="match status" value="1"/>
</dbReference>
<dbReference type="GO" id="GO:0016491">
    <property type="term" value="F:oxidoreductase activity"/>
    <property type="evidence" value="ECO:0007669"/>
    <property type="project" value="UniProtKB-KW"/>
</dbReference>
<gene>
    <name evidence="4" type="ORF">TGAMA5MH_06019</name>
</gene>
<dbReference type="InterPro" id="IPR051609">
    <property type="entry name" value="NmrA/Isoflavone_reductase-like"/>
</dbReference>
<evidence type="ECO:0000259" key="3">
    <source>
        <dbReference type="Pfam" id="PF05368"/>
    </source>
</evidence>
<dbReference type="Gene3D" id="3.40.50.720">
    <property type="entry name" value="NAD(P)-binding Rossmann-like Domain"/>
    <property type="match status" value="1"/>
</dbReference>
<evidence type="ECO:0000256" key="1">
    <source>
        <dbReference type="ARBA" id="ARBA00022857"/>
    </source>
</evidence>
<dbReference type="AlphaFoldDB" id="A0A2K0T9Y3"/>
<keyword evidence="2" id="KW-0560">Oxidoreductase</keyword>
<dbReference type="PANTHER" id="PTHR47706">
    <property type="entry name" value="NMRA-LIKE FAMILY PROTEIN"/>
    <property type="match status" value="1"/>
</dbReference>
<evidence type="ECO:0000256" key="2">
    <source>
        <dbReference type="ARBA" id="ARBA00023002"/>
    </source>
</evidence>
<evidence type="ECO:0000313" key="4">
    <source>
        <dbReference type="EMBL" id="PNP42337.1"/>
    </source>
</evidence>
<sequence>MAAIKKVAVLGGSGNIGPSIIKALLNHNFEVTAITRLESQATFADGVDVKRVDITSKEAVQEVLQGHDALVSAISPAALDDQKTIVDAAVAAKVRRFLPSEFGVDNRRTSEKDMGWMVVNKVKLNEYLDEVAAKNKWFSWTGLACGFFFDWGIQTQFILGINAKAKTGEIIDSGNKPYAASNTYFVGETVAAILKKPEETANKFLNVFSFKTTQNEVLKIFEEESGSKYQVSHVKGSDLIEAATASVAKGDYGQSVGPFVQYAFFADASGVPVDLEANDGELLGIKDKAGLRDSIKRELSLLN</sequence>